<organism evidence="2 3">
    <name type="scientific">Strigomonas culicis</name>
    <dbReference type="NCBI Taxonomy" id="28005"/>
    <lineage>
        <taxon>Eukaryota</taxon>
        <taxon>Discoba</taxon>
        <taxon>Euglenozoa</taxon>
        <taxon>Kinetoplastea</taxon>
        <taxon>Metakinetoplastina</taxon>
        <taxon>Trypanosomatida</taxon>
        <taxon>Trypanosomatidae</taxon>
        <taxon>Strigomonadinae</taxon>
        <taxon>Strigomonas</taxon>
    </lineage>
</organism>
<evidence type="ECO:0000256" key="1">
    <source>
        <dbReference type="SAM" id="MobiDB-lite"/>
    </source>
</evidence>
<sequence>MGYLHKLQQNLLILSFSPPLLSLDFRCTLLKVYISSLTCATELCSLFLSGTLPLSFALLLPHTHNGWLCLTRHGEAQRRLRGGARPRARLPRVRGRGGAAAADGDARLQRHLPHVAHHAGGARARRARLLQRPQLGAAGAAALRPDAGCAGAGLPHHREDREAAGEGAGREGAHLRLLPLLGLQDHLVQGDVGVRGALRPRPRRARHRAATARVHLRGDALGVARQHLRYLDPEHDRLHCVREPRRGCARLCAGGDGQRCHRLQRQGAALTHEAAARQPAPAHAHLPRRRPGRARLWRVHRRSLEGCRRQGQGGGRHADRHSDEQRRPRAHHVHERHDWQPQGRHAHARQRGGWHPRAQPAPGGPLQGRRARRDLLRLPSHGAHPRVCDHQHLCQPRHPCRLRQPAHTDGRLCDPPRRPAGVQAQGDYRRAARV</sequence>
<gene>
    <name evidence="2" type="ORF">STCU_00104</name>
</gene>
<feature type="compositionally biased region" description="Basic residues" evidence="1">
    <location>
        <begin position="80"/>
        <end position="95"/>
    </location>
</feature>
<feature type="region of interest" description="Disordered" evidence="1">
    <location>
        <begin position="407"/>
        <end position="434"/>
    </location>
</feature>
<evidence type="ECO:0000313" key="2">
    <source>
        <dbReference type="EMBL" id="EPY37193.1"/>
    </source>
</evidence>
<feature type="compositionally biased region" description="Basic residues" evidence="1">
    <location>
        <begin position="344"/>
        <end position="354"/>
    </location>
</feature>
<feature type="region of interest" description="Disordered" evidence="1">
    <location>
        <begin position="80"/>
        <end position="99"/>
    </location>
</feature>
<feature type="compositionally biased region" description="Basic and acidic residues" evidence="1">
    <location>
        <begin position="407"/>
        <end position="417"/>
    </location>
</feature>
<keyword evidence="3" id="KW-1185">Reference proteome</keyword>
<feature type="compositionally biased region" description="Basic residues" evidence="1">
    <location>
        <begin position="285"/>
        <end position="295"/>
    </location>
</feature>
<dbReference type="AlphaFoldDB" id="S9V8S8"/>
<feature type="region of interest" description="Disordered" evidence="1">
    <location>
        <begin position="276"/>
        <end position="295"/>
    </location>
</feature>
<proteinExistence type="predicted"/>
<dbReference type="EMBL" id="ATMH01000104">
    <property type="protein sequence ID" value="EPY37193.1"/>
    <property type="molecule type" value="Genomic_DNA"/>
</dbReference>
<name>S9V8S8_9TRYP</name>
<evidence type="ECO:0000313" key="3">
    <source>
        <dbReference type="Proteomes" id="UP000015354"/>
    </source>
</evidence>
<comment type="caution">
    <text evidence="2">The sequence shown here is derived from an EMBL/GenBank/DDBJ whole genome shotgun (WGS) entry which is preliminary data.</text>
</comment>
<protein>
    <submittedName>
        <fullName evidence="2">Fatty acyl CoA syntetase 1</fullName>
    </submittedName>
</protein>
<dbReference type="Proteomes" id="UP000015354">
    <property type="component" value="Unassembled WGS sequence"/>
</dbReference>
<feature type="region of interest" description="Disordered" evidence="1">
    <location>
        <begin position="303"/>
        <end position="368"/>
    </location>
</feature>
<reference evidence="2 3" key="1">
    <citation type="journal article" date="2013" name="PLoS ONE">
        <title>Predicting the Proteins of Angomonas deanei, Strigomonas culicis and Their Respective Endosymbionts Reveals New Aspects of the Trypanosomatidae Family.</title>
        <authorList>
            <person name="Motta M.C."/>
            <person name="Martins A.C."/>
            <person name="de Souza S.S."/>
            <person name="Catta-Preta C.M."/>
            <person name="Silva R."/>
            <person name="Klein C.C."/>
            <person name="de Almeida L.G."/>
            <person name="de Lima Cunha O."/>
            <person name="Ciapina L.P."/>
            <person name="Brocchi M."/>
            <person name="Colabardini A.C."/>
            <person name="de Araujo Lima B."/>
            <person name="Machado C.R."/>
            <person name="de Almeida Soares C.M."/>
            <person name="Probst C.M."/>
            <person name="de Menezes C.B."/>
            <person name="Thompson C.E."/>
            <person name="Bartholomeu D.C."/>
            <person name="Gradia D.F."/>
            <person name="Pavoni D.P."/>
            <person name="Grisard E.C."/>
            <person name="Fantinatti-Garboggini F."/>
            <person name="Marchini F.K."/>
            <person name="Rodrigues-Luiz G.F."/>
            <person name="Wagner G."/>
            <person name="Goldman G.H."/>
            <person name="Fietto J.L."/>
            <person name="Elias M.C."/>
            <person name="Goldman M.H."/>
            <person name="Sagot M.F."/>
            <person name="Pereira M."/>
            <person name="Stoco P.H."/>
            <person name="de Mendonca-Neto R.P."/>
            <person name="Teixeira S.M."/>
            <person name="Maciel T.E."/>
            <person name="de Oliveira Mendes T.A."/>
            <person name="Urmenyi T.P."/>
            <person name="de Souza W."/>
            <person name="Schenkman S."/>
            <person name="de Vasconcelos A.T."/>
        </authorList>
    </citation>
    <scope>NUCLEOTIDE SEQUENCE [LARGE SCALE GENOMIC DNA]</scope>
</reference>
<feature type="compositionally biased region" description="Basic and acidic residues" evidence="1">
    <location>
        <begin position="316"/>
        <end position="327"/>
    </location>
</feature>
<accession>S9V8S8</accession>